<sequence length="455" mass="51392">MRLKFTTVLLLFLSFILVNGEITVEAKEHIVNNESDFQHVLDQAKDNDVILVEPGTYEGNFTIDRSITVIGKEGAIIKGPNQGDVITVNADDVTIENLQIEGSGTQNAGISLRSNRNIIKNNKLYDTFHGVLVKDGYGNEITKNLITSFKETSNKGFGVYLIKSPHSKVNNNLMYGTNDGIYISFSDLCEIGHNQIKNARYGVHTMDSKNVVITQNHISNSRNGLMLMQSYNLQVNKNHLYANTTVDGAGMFLFDTFNSNISANVMKMNNKGIYLENAVDNRFEFNLLEGNEKGVEISKDSTGNQINLNNFIGNNQQVISEEENENEFSFDEYGNFWDDQQSLNINQDELNDYAYKSGDVFYHLITDEPTLQIFTGSPAVRLWNTVEQFVPFPSKQFIIDEHPLNKPASIQVETIETSKKTTTNQIAWKPLILFLGFVLFGLIIMRLARRKQYAK</sequence>
<dbReference type="Gene3D" id="2.160.20.10">
    <property type="entry name" value="Single-stranded right-handed beta-helix, Pectin lyase-like"/>
    <property type="match status" value="2"/>
</dbReference>
<keyword evidence="1" id="KW-0472">Membrane</keyword>
<feature type="transmembrane region" description="Helical" evidence="1">
    <location>
        <begin position="427"/>
        <end position="448"/>
    </location>
</feature>
<dbReference type="InterPro" id="IPR026464">
    <property type="entry name" value="NosD_copper_fam"/>
</dbReference>
<dbReference type="NCBIfam" id="TIGR03804">
    <property type="entry name" value="para_beta_helix"/>
    <property type="match status" value="2"/>
</dbReference>
<dbReference type="NCBIfam" id="TIGR04247">
    <property type="entry name" value="NosD_copper_fam"/>
    <property type="match status" value="1"/>
</dbReference>
<dbReference type="OrthoDB" id="159063at2"/>
<dbReference type="InterPro" id="IPR007742">
    <property type="entry name" value="NosD_dom"/>
</dbReference>
<feature type="domain" description="Carbohydrate-binding/sugar hydrolysis" evidence="2">
    <location>
        <begin position="52"/>
        <end position="184"/>
    </location>
</feature>
<evidence type="ECO:0000256" key="1">
    <source>
        <dbReference type="SAM" id="Phobius"/>
    </source>
</evidence>
<name>A0A5C8NYW9_9BACI</name>
<gene>
    <name evidence="3" type="primary">nosD</name>
    <name evidence="3" type="ORF">FHP05_03595</name>
</gene>
<dbReference type="EMBL" id="VDUW01000002">
    <property type="protein sequence ID" value="TXL66480.1"/>
    <property type="molecule type" value="Genomic_DNA"/>
</dbReference>
<comment type="caution">
    <text evidence="3">The sequence shown here is derived from an EMBL/GenBank/DDBJ whole genome shotgun (WGS) entry which is preliminary data.</text>
</comment>
<organism evidence="3 4">
    <name type="scientific">Cerasibacillus terrae</name>
    <dbReference type="NCBI Taxonomy" id="2498845"/>
    <lineage>
        <taxon>Bacteria</taxon>
        <taxon>Bacillati</taxon>
        <taxon>Bacillota</taxon>
        <taxon>Bacilli</taxon>
        <taxon>Bacillales</taxon>
        <taxon>Bacillaceae</taxon>
        <taxon>Cerasibacillus</taxon>
    </lineage>
</organism>
<dbReference type="RefSeq" id="WP_147665880.1">
    <property type="nucleotide sequence ID" value="NZ_VDUW01000002.1"/>
</dbReference>
<dbReference type="Proteomes" id="UP000321574">
    <property type="component" value="Unassembled WGS sequence"/>
</dbReference>
<evidence type="ECO:0000313" key="3">
    <source>
        <dbReference type="EMBL" id="TXL66480.1"/>
    </source>
</evidence>
<dbReference type="InterPro" id="IPR006626">
    <property type="entry name" value="PbH1"/>
</dbReference>
<keyword evidence="1" id="KW-1133">Transmembrane helix</keyword>
<evidence type="ECO:0000259" key="2">
    <source>
        <dbReference type="SMART" id="SM00722"/>
    </source>
</evidence>
<dbReference type="InterPro" id="IPR011050">
    <property type="entry name" value="Pectin_lyase_fold/virulence"/>
</dbReference>
<dbReference type="Pfam" id="PF05048">
    <property type="entry name" value="NosD"/>
    <property type="match status" value="1"/>
</dbReference>
<dbReference type="InterPro" id="IPR012334">
    <property type="entry name" value="Pectin_lyas_fold"/>
</dbReference>
<dbReference type="InterPro" id="IPR022441">
    <property type="entry name" value="Para_beta_helix_rpt-2"/>
</dbReference>
<protein>
    <submittedName>
        <fullName evidence="3">Nitrous oxide reductase family maturation protein NosD</fullName>
    </submittedName>
</protein>
<dbReference type="SMART" id="SM00722">
    <property type="entry name" value="CASH"/>
    <property type="match status" value="2"/>
</dbReference>
<dbReference type="InterPro" id="IPR006633">
    <property type="entry name" value="Carb-bd_sugar_hydrolysis-dom"/>
</dbReference>
<dbReference type="SMART" id="SM00710">
    <property type="entry name" value="PbH1"/>
    <property type="match status" value="9"/>
</dbReference>
<dbReference type="AlphaFoldDB" id="A0A5C8NYW9"/>
<reference evidence="3 4" key="1">
    <citation type="submission" date="2019-06" db="EMBL/GenBank/DDBJ databases">
        <title>Cerasibacillus sp. nov., isolated from maize field.</title>
        <authorList>
            <person name="Lin S.-Y."/>
            <person name="Tsai C.-F."/>
            <person name="Young C.-C."/>
        </authorList>
    </citation>
    <scope>NUCLEOTIDE SEQUENCE [LARGE SCALE GENOMIC DNA]</scope>
    <source>
        <strain evidence="3 4">CC-CFT480</strain>
    </source>
</reference>
<keyword evidence="4" id="KW-1185">Reference proteome</keyword>
<dbReference type="SUPFAM" id="SSF51126">
    <property type="entry name" value="Pectin lyase-like"/>
    <property type="match status" value="1"/>
</dbReference>
<evidence type="ECO:0000313" key="4">
    <source>
        <dbReference type="Proteomes" id="UP000321574"/>
    </source>
</evidence>
<proteinExistence type="predicted"/>
<accession>A0A5C8NYW9</accession>
<feature type="domain" description="Carbohydrate-binding/sugar hydrolysis" evidence="2">
    <location>
        <begin position="190"/>
        <end position="353"/>
    </location>
</feature>
<keyword evidence="1" id="KW-0812">Transmembrane</keyword>